<dbReference type="GO" id="GO:0003942">
    <property type="term" value="F:N-acetyl-gamma-glutamyl-phosphate reductase activity"/>
    <property type="evidence" value="ECO:0007669"/>
    <property type="project" value="UniProtKB-UniRule"/>
</dbReference>
<dbReference type="EC" id="1.2.1.38" evidence="7"/>
<evidence type="ECO:0000256" key="5">
    <source>
        <dbReference type="ARBA" id="ARBA00023002"/>
    </source>
</evidence>
<feature type="domain" description="Semialdehyde dehydrogenase NAD-binding" evidence="9">
    <location>
        <begin position="10"/>
        <end position="149"/>
    </location>
</feature>
<keyword evidence="3 7" id="KW-0028">Amino-acid biosynthesis</keyword>
<dbReference type="InterPro" id="IPR000534">
    <property type="entry name" value="Semialdehyde_DH_NAD-bd"/>
</dbReference>
<evidence type="ECO:0000313" key="11">
    <source>
        <dbReference type="Proteomes" id="UP000288279"/>
    </source>
</evidence>
<dbReference type="HAMAP" id="MF_00150">
    <property type="entry name" value="ArgC_type1"/>
    <property type="match status" value="1"/>
</dbReference>
<dbReference type="PROSITE" id="PS01224">
    <property type="entry name" value="ARGC"/>
    <property type="match status" value="1"/>
</dbReference>
<comment type="caution">
    <text evidence="10">The sequence shown here is derived from an EMBL/GenBank/DDBJ whole genome shotgun (WGS) entry which is preliminary data.</text>
</comment>
<dbReference type="AlphaFoldDB" id="A0A432ZG32"/>
<dbReference type="Gene3D" id="3.30.360.10">
    <property type="entry name" value="Dihydrodipicolinate Reductase, domain 2"/>
    <property type="match status" value="1"/>
</dbReference>
<keyword evidence="7" id="KW-0963">Cytoplasm</keyword>
<dbReference type="UniPathway" id="UPA00068">
    <property type="reaction ID" value="UER00108"/>
</dbReference>
<dbReference type="InterPro" id="IPR050085">
    <property type="entry name" value="AGPR"/>
</dbReference>
<evidence type="ECO:0000256" key="8">
    <source>
        <dbReference type="PROSITE-ProRule" id="PRU10010"/>
    </source>
</evidence>
<dbReference type="Pfam" id="PF01118">
    <property type="entry name" value="Semialdhyde_dh"/>
    <property type="match status" value="1"/>
</dbReference>
<comment type="similarity">
    <text evidence="7">Belongs to the NAGSA dehydrogenase family. Type 1 subfamily.</text>
</comment>
<dbReference type="GO" id="GO:0005737">
    <property type="term" value="C:cytoplasm"/>
    <property type="evidence" value="ECO:0007669"/>
    <property type="project" value="UniProtKB-SubCell"/>
</dbReference>
<dbReference type="SUPFAM" id="SSF55347">
    <property type="entry name" value="Glyceraldehyde-3-phosphate dehydrogenase-like, C-terminal domain"/>
    <property type="match status" value="1"/>
</dbReference>
<dbReference type="InterPro" id="IPR023013">
    <property type="entry name" value="AGPR_AS"/>
</dbReference>
<dbReference type="CDD" id="cd17895">
    <property type="entry name" value="AGPR_1_N"/>
    <property type="match status" value="1"/>
</dbReference>
<accession>A0A432ZG32</accession>
<dbReference type="Proteomes" id="UP000288279">
    <property type="component" value="Unassembled WGS sequence"/>
</dbReference>
<gene>
    <name evidence="7 10" type="primary">argC</name>
    <name evidence="10" type="ORF">CWI83_07015</name>
</gene>
<evidence type="ECO:0000313" key="10">
    <source>
        <dbReference type="EMBL" id="RUO76864.1"/>
    </source>
</evidence>
<dbReference type="InterPro" id="IPR036291">
    <property type="entry name" value="NAD(P)-bd_dom_sf"/>
</dbReference>
<evidence type="ECO:0000256" key="4">
    <source>
        <dbReference type="ARBA" id="ARBA00022857"/>
    </source>
</evidence>
<sequence length="346" mass="37221">MHQEKSIEIPCAVWGASGYSGVELSWLLHQHPRFKLTHCFSSGAREAVPLANLYPQLQGRCEVLLEPWHAHLLDDVAKQVRVCFLALPHEVSAQLAPQLIARGLVVFDLSGAFRLTDVAEHERAYGFVRPPGIGETPYALAEYLTLSGSESLIAVPGCYPTAATLAAKPVLELKTPHSAVMVNAVSGTSGAGRAASLKTSFCEVSLQAYGVGSHRHQPEIAQNLGCDVVFVPHLGAFKRGILATVYVQVGTDVTAAMVDEAFDFAYMDSPLVRLCWQQTPALQQVVGTPYCDIGWQLVRSANSQTIVITAAIDNLLKGAASQALQVANRYFGMPDSTGLLNRSAVL</sequence>
<name>A0A432ZG32_9GAMM</name>
<comment type="function">
    <text evidence="7">Catalyzes the NADPH-dependent reduction of N-acetyl-5-glutamyl phosphate to yield N-acetyl-L-glutamate 5-semialdehyde.</text>
</comment>
<dbReference type="Pfam" id="PF22698">
    <property type="entry name" value="Semialdhyde_dhC_1"/>
    <property type="match status" value="1"/>
</dbReference>
<keyword evidence="4 7" id="KW-0521">NADP</keyword>
<evidence type="ECO:0000259" key="9">
    <source>
        <dbReference type="SMART" id="SM00859"/>
    </source>
</evidence>
<dbReference type="InterPro" id="IPR058924">
    <property type="entry name" value="AGPR_dimerisation_dom"/>
</dbReference>
<evidence type="ECO:0000256" key="3">
    <source>
        <dbReference type="ARBA" id="ARBA00022605"/>
    </source>
</evidence>
<keyword evidence="5 7" id="KW-0560">Oxidoreductase</keyword>
<organism evidence="10 11">
    <name type="scientific">Pseudidiomarina taiwanensis</name>
    <dbReference type="NCBI Taxonomy" id="337250"/>
    <lineage>
        <taxon>Bacteria</taxon>
        <taxon>Pseudomonadati</taxon>
        <taxon>Pseudomonadota</taxon>
        <taxon>Gammaproteobacteria</taxon>
        <taxon>Alteromonadales</taxon>
        <taxon>Idiomarinaceae</taxon>
        <taxon>Pseudidiomarina</taxon>
    </lineage>
</organism>
<evidence type="ECO:0000256" key="7">
    <source>
        <dbReference type="HAMAP-Rule" id="MF_00150"/>
    </source>
</evidence>
<dbReference type="GO" id="GO:0051287">
    <property type="term" value="F:NAD binding"/>
    <property type="evidence" value="ECO:0007669"/>
    <property type="project" value="InterPro"/>
</dbReference>
<comment type="catalytic activity">
    <reaction evidence="6 7">
        <text>N-acetyl-L-glutamate 5-semialdehyde + phosphate + NADP(+) = N-acetyl-L-glutamyl 5-phosphate + NADPH + H(+)</text>
        <dbReference type="Rhea" id="RHEA:21588"/>
        <dbReference type="ChEBI" id="CHEBI:15378"/>
        <dbReference type="ChEBI" id="CHEBI:29123"/>
        <dbReference type="ChEBI" id="CHEBI:43474"/>
        <dbReference type="ChEBI" id="CHEBI:57783"/>
        <dbReference type="ChEBI" id="CHEBI:57936"/>
        <dbReference type="ChEBI" id="CHEBI:58349"/>
        <dbReference type="EC" id="1.2.1.38"/>
    </reaction>
</comment>
<dbReference type="RefSeq" id="WP_126827530.1">
    <property type="nucleotide sequence ID" value="NZ_PIQG01000003.1"/>
</dbReference>
<reference evidence="10 11" key="1">
    <citation type="journal article" date="2011" name="Front. Microbiol.">
        <title>Genomic signatures of strain selection and enhancement in Bacillus atrophaeus var. globigii, a historical biowarfare simulant.</title>
        <authorList>
            <person name="Gibbons H.S."/>
            <person name="Broomall S.M."/>
            <person name="McNew L.A."/>
            <person name="Daligault H."/>
            <person name="Chapman C."/>
            <person name="Bruce D."/>
            <person name="Karavis M."/>
            <person name="Krepps M."/>
            <person name="McGregor P.A."/>
            <person name="Hong C."/>
            <person name="Park K.H."/>
            <person name="Akmal A."/>
            <person name="Feldman A."/>
            <person name="Lin J.S."/>
            <person name="Chang W.E."/>
            <person name="Higgs B.W."/>
            <person name="Demirev P."/>
            <person name="Lindquist J."/>
            <person name="Liem A."/>
            <person name="Fochler E."/>
            <person name="Read T.D."/>
            <person name="Tapia R."/>
            <person name="Johnson S."/>
            <person name="Bishop-Lilly K.A."/>
            <person name="Detter C."/>
            <person name="Han C."/>
            <person name="Sozhamannan S."/>
            <person name="Rosenzweig C.N."/>
            <person name="Skowronski E.W."/>
        </authorList>
    </citation>
    <scope>NUCLEOTIDE SEQUENCE [LARGE SCALE GENOMIC DNA]</scope>
    <source>
        <strain evidence="10 11">PIT1</strain>
    </source>
</reference>
<dbReference type="SUPFAM" id="SSF51735">
    <property type="entry name" value="NAD(P)-binding Rossmann-fold domains"/>
    <property type="match status" value="1"/>
</dbReference>
<dbReference type="OrthoDB" id="9801289at2"/>
<keyword evidence="2 7" id="KW-0055">Arginine biosynthesis</keyword>
<dbReference type="InterPro" id="IPR000706">
    <property type="entry name" value="AGPR_type-1"/>
</dbReference>
<dbReference type="EMBL" id="PIQG01000003">
    <property type="protein sequence ID" value="RUO76864.1"/>
    <property type="molecule type" value="Genomic_DNA"/>
</dbReference>
<dbReference type="CDD" id="cd23934">
    <property type="entry name" value="AGPR_1_C"/>
    <property type="match status" value="1"/>
</dbReference>
<evidence type="ECO:0000256" key="6">
    <source>
        <dbReference type="ARBA" id="ARBA00050557"/>
    </source>
</evidence>
<evidence type="ECO:0000256" key="2">
    <source>
        <dbReference type="ARBA" id="ARBA00022571"/>
    </source>
</evidence>
<evidence type="ECO:0000256" key="1">
    <source>
        <dbReference type="ARBA" id="ARBA00004862"/>
    </source>
</evidence>
<dbReference type="Gene3D" id="3.40.50.720">
    <property type="entry name" value="NAD(P)-binding Rossmann-like Domain"/>
    <property type="match status" value="1"/>
</dbReference>
<dbReference type="PANTHER" id="PTHR32338:SF10">
    <property type="entry name" value="N-ACETYL-GAMMA-GLUTAMYL-PHOSPHATE REDUCTASE, CHLOROPLASTIC-RELATED"/>
    <property type="match status" value="1"/>
</dbReference>
<keyword evidence="11" id="KW-1185">Reference proteome</keyword>
<dbReference type="GO" id="GO:0006526">
    <property type="term" value="P:L-arginine biosynthetic process"/>
    <property type="evidence" value="ECO:0007669"/>
    <property type="project" value="UniProtKB-UniRule"/>
</dbReference>
<dbReference type="FunFam" id="3.30.360.10:FF:000014">
    <property type="entry name" value="N-acetyl-gamma-glutamyl-phosphate reductase"/>
    <property type="match status" value="1"/>
</dbReference>
<dbReference type="GO" id="GO:0070401">
    <property type="term" value="F:NADP+ binding"/>
    <property type="evidence" value="ECO:0007669"/>
    <property type="project" value="InterPro"/>
</dbReference>
<dbReference type="SMART" id="SM00859">
    <property type="entry name" value="Semialdhyde_dh"/>
    <property type="match status" value="1"/>
</dbReference>
<comment type="pathway">
    <text evidence="1 7">Amino-acid biosynthesis; L-arginine biosynthesis; N(2)-acetyl-L-ornithine from L-glutamate: step 3/4.</text>
</comment>
<feature type="active site" evidence="7 8">
    <location>
        <position position="158"/>
    </location>
</feature>
<proteinExistence type="inferred from homology"/>
<protein>
    <recommendedName>
        <fullName evidence="7">N-acetyl-gamma-glutamyl-phosphate reductase</fullName>
        <shortName evidence="7">AGPR</shortName>
        <ecNumber evidence="7">1.2.1.38</ecNumber>
    </recommendedName>
    <alternativeName>
        <fullName evidence="7">N-acetyl-glutamate semialdehyde dehydrogenase</fullName>
        <shortName evidence="7">NAGSA dehydrogenase</shortName>
    </alternativeName>
</protein>
<dbReference type="NCBIfam" id="TIGR01850">
    <property type="entry name" value="argC"/>
    <property type="match status" value="1"/>
</dbReference>
<comment type="subcellular location">
    <subcellularLocation>
        <location evidence="7">Cytoplasm</location>
    </subcellularLocation>
</comment>
<dbReference type="PANTHER" id="PTHR32338">
    <property type="entry name" value="N-ACETYL-GAMMA-GLUTAMYL-PHOSPHATE REDUCTASE, CHLOROPLASTIC-RELATED-RELATED"/>
    <property type="match status" value="1"/>
</dbReference>